<sequence>MKIVRYPHPALRAKAKPVIAIDADVQKAAAQMVELMYRSEGLGLAAPQVTLDYQMIVLNPLGEADQPDQEVVAINPVIVEAKGSTINDREGCLSFPGLYQNVRRYKTVTVKFYNLKGELVQTTAHDLAARVWQHEIDHLQGTLFIDKMGSLGLSRSQKDLEKFISDFEKDKKKGDLPPDMVQAL</sequence>
<dbReference type="CDD" id="cd00487">
    <property type="entry name" value="Pep_deformylase"/>
    <property type="match status" value="1"/>
</dbReference>
<dbReference type="PANTHER" id="PTHR10458">
    <property type="entry name" value="PEPTIDE DEFORMYLASE"/>
    <property type="match status" value="1"/>
</dbReference>
<dbReference type="PRINTS" id="PR01576">
    <property type="entry name" value="PDEFORMYLASE"/>
</dbReference>
<dbReference type="AlphaFoldDB" id="A0A2Z3H6L7"/>
<comment type="cofactor">
    <cofactor evidence="2">
        <name>Fe(2+)</name>
        <dbReference type="ChEBI" id="CHEBI:29033"/>
    </cofactor>
    <text evidence="2">Binds 1 Fe(2+) ion.</text>
</comment>
<organism evidence="3 4">
    <name type="scientific">Gemmata obscuriglobus</name>
    <dbReference type="NCBI Taxonomy" id="114"/>
    <lineage>
        <taxon>Bacteria</taxon>
        <taxon>Pseudomonadati</taxon>
        <taxon>Planctomycetota</taxon>
        <taxon>Planctomycetia</taxon>
        <taxon>Gemmatales</taxon>
        <taxon>Gemmataceae</taxon>
        <taxon>Gemmata</taxon>
    </lineage>
</organism>
<dbReference type="GO" id="GO:0046872">
    <property type="term" value="F:metal ion binding"/>
    <property type="evidence" value="ECO:0007669"/>
    <property type="project" value="UniProtKB-KW"/>
</dbReference>
<keyword evidence="2" id="KW-0648">Protein biosynthesis</keyword>
<comment type="function">
    <text evidence="2">Removes the formyl group from the N-terminal Met of newly synthesized proteins. Requires at least a dipeptide for an efficient rate of reaction. N-terminal L-methionine is a prerequisite for activity but the enzyme has broad specificity at other positions.</text>
</comment>
<dbReference type="KEGG" id="gog:C1280_34750"/>
<feature type="binding site" evidence="2">
    <location>
        <position position="134"/>
    </location>
    <ligand>
        <name>Fe cation</name>
        <dbReference type="ChEBI" id="CHEBI:24875"/>
    </ligand>
</feature>
<dbReference type="PIRSF" id="PIRSF004749">
    <property type="entry name" value="Pep_def"/>
    <property type="match status" value="1"/>
</dbReference>
<dbReference type="EMBL" id="CP025958">
    <property type="protein sequence ID" value="AWM41653.1"/>
    <property type="molecule type" value="Genomic_DNA"/>
</dbReference>
<comment type="similarity">
    <text evidence="1 2">Belongs to the polypeptide deformylase family.</text>
</comment>
<evidence type="ECO:0000256" key="1">
    <source>
        <dbReference type="ARBA" id="ARBA00010759"/>
    </source>
</evidence>
<name>A0A2Z3H6L7_9BACT</name>
<dbReference type="SUPFAM" id="SSF56420">
    <property type="entry name" value="Peptide deformylase"/>
    <property type="match status" value="1"/>
</dbReference>
<comment type="catalytic activity">
    <reaction evidence="2">
        <text>N-terminal N-formyl-L-methionyl-[peptide] + H2O = N-terminal L-methionyl-[peptide] + formate</text>
        <dbReference type="Rhea" id="RHEA:24420"/>
        <dbReference type="Rhea" id="RHEA-COMP:10639"/>
        <dbReference type="Rhea" id="RHEA-COMP:10640"/>
        <dbReference type="ChEBI" id="CHEBI:15377"/>
        <dbReference type="ChEBI" id="CHEBI:15740"/>
        <dbReference type="ChEBI" id="CHEBI:49298"/>
        <dbReference type="ChEBI" id="CHEBI:64731"/>
        <dbReference type="EC" id="3.5.1.88"/>
    </reaction>
</comment>
<dbReference type="GO" id="GO:0006412">
    <property type="term" value="P:translation"/>
    <property type="evidence" value="ECO:0007669"/>
    <property type="project" value="UniProtKB-UniRule"/>
</dbReference>
<dbReference type="Proteomes" id="UP000245802">
    <property type="component" value="Chromosome"/>
</dbReference>
<evidence type="ECO:0000256" key="2">
    <source>
        <dbReference type="HAMAP-Rule" id="MF_00163"/>
    </source>
</evidence>
<feature type="binding site" evidence="2">
    <location>
        <position position="138"/>
    </location>
    <ligand>
        <name>Fe cation</name>
        <dbReference type="ChEBI" id="CHEBI:24875"/>
    </ligand>
</feature>
<keyword evidence="4" id="KW-1185">Reference proteome</keyword>
<protein>
    <recommendedName>
        <fullName evidence="2">Peptide deformylase</fullName>
        <shortName evidence="2">PDF</shortName>
        <ecNumber evidence="2">3.5.1.88</ecNumber>
    </recommendedName>
    <alternativeName>
        <fullName evidence="2">Polypeptide deformylase</fullName>
    </alternativeName>
</protein>
<dbReference type="NCBIfam" id="NF001159">
    <property type="entry name" value="PRK00150.1-3"/>
    <property type="match status" value="1"/>
</dbReference>
<evidence type="ECO:0000313" key="3">
    <source>
        <dbReference type="EMBL" id="AWM41653.1"/>
    </source>
</evidence>
<dbReference type="PANTHER" id="PTHR10458:SF22">
    <property type="entry name" value="PEPTIDE DEFORMYLASE"/>
    <property type="match status" value="1"/>
</dbReference>
<dbReference type="InterPro" id="IPR023635">
    <property type="entry name" value="Peptide_deformylase"/>
</dbReference>
<dbReference type="OrthoDB" id="9784988at2"/>
<dbReference type="HAMAP" id="MF_00163">
    <property type="entry name" value="Pep_deformylase"/>
    <property type="match status" value="1"/>
</dbReference>
<dbReference type="EC" id="3.5.1.88" evidence="2"/>
<dbReference type="GO" id="GO:0042586">
    <property type="term" value="F:peptide deformylase activity"/>
    <property type="evidence" value="ECO:0007669"/>
    <property type="project" value="UniProtKB-UniRule"/>
</dbReference>
<dbReference type="Pfam" id="PF01327">
    <property type="entry name" value="Pep_deformylase"/>
    <property type="match status" value="1"/>
</dbReference>
<dbReference type="InterPro" id="IPR036821">
    <property type="entry name" value="Peptide_deformylase_sf"/>
</dbReference>
<evidence type="ECO:0000313" key="4">
    <source>
        <dbReference type="Proteomes" id="UP000245802"/>
    </source>
</evidence>
<feature type="binding site" evidence="2">
    <location>
        <position position="92"/>
    </location>
    <ligand>
        <name>Fe cation</name>
        <dbReference type="ChEBI" id="CHEBI:24875"/>
    </ligand>
</feature>
<dbReference type="NCBIfam" id="TIGR00079">
    <property type="entry name" value="pept_deformyl"/>
    <property type="match status" value="1"/>
</dbReference>
<dbReference type="RefSeq" id="WP_010048094.1">
    <property type="nucleotide sequence ID" value="NZ_CP025958.1"/>
</dbReference>
<keyword evidence="2" id="KW-0479">Metal-binding</keyword>
<feature type="active site" evidence="2">
    <location>
        <position position="135"/>
    </location>
</feature>
<gene>
    <name evidence="2 3" type="primary">def</name>
    <name evidence="3" type="ORF">C1280_34750</name>
</gene>
<dbReference type="Gene3D" id="3.90.45.10">
    <property type="entry name" value="Peptide deformylase"/>
    <property type="match status" value="1"/>
</dbReference>
<reference evidence="3 4" key="1">
    <citation type="submission" date="2018-01" db="EMBL/GenBank/DDBJ databases">
        <title>G. obscuriglobus.</title>
        <authorList>
            <person name="Franke J."/>
            <person name="Blomberg W."/>
            <person name="Selmecki A."/>
        </authorList>
    </citation>
    <scope>NUCLEOTIDE SEQUENCE [LARGE SCALE GENOMIC DNA]</scope>
    <source>
        <strain evidence="3 4">DSM 5831</strain>
    </source>
</reference>
<proteinExistence type="inferred from homology"/>
<keyword evidence="2" id="KW-0408">Iron</keyword>
<keyword evidence="2" id="KW-0378">Hydrolase</keyword>
<accession>A0A2Z3H6L7</accession>